<dbReference type="Gene3D" id="3.10.110.10">
    <property type="entry name" value="Ubiquitin Conjugating Enzyme"/>
    <property type="match status" value="1"/>
</dbReference>
<evidence type="ECO:0000313" key="3">
    <source>
        <dbReference type="Proteomes" id="UP000683360"/>
    </source>
</evidence>
<organism evidence="2 3">
    <name type="scientific">Mytilus edulis</name>
    <name type="common">Blue mussel</name>
    <dbReference type="NCBI Taxonomy" id="6550"/>
    <lineage>
        <taxon>Eukaryota</taxon>
        <taxon>Metazoa</taxon>
        <taxon>Spiralia</taxon>
        <taxon>Lophotrochozoa</taxon>
        <taxon>Mollusca</taxon>
        <taxon>Bivalvia</taxon>
        <taxon>Autobranchia</taxon>
        <taxon>Pteriomorphia</taxon>
        <taxon>Mytilida</taxon>
        <taxon>Mytiloidea</taxon>
        <taxon>Mytilidae</taxon>
        <taxon>Mytilinae</taxon>
        <taxon>Mytilus</taxon>
    </lineage>
</organism>
<dbReference type="AlphaFoldDB" id="A0A8S3SVV5"/>
<name>A0A8S3SVV5_MYTED</name>
<feature type="region of interest" description="Disordered" evidence="1">
    <location>
        <begin position="354"/>
        <end position="377"/>
    </location>
</feature>
<dbReference type="EMBL" id="CAJPWZ010001762">
    <property type="protein sequence ID" value="CAG2222593.1"/>
    <property type="molecule type" value="Genomic_DNA"/>
</dbReference>
<dbReference type="SUPFAM" id="SSF54495">
    <property type="entry name" value="UBC-like"/>
    <property type="match status" value="1"/>
</dbReference>
<feature type="compositionally biased region" description="Basic and acidic residues" evidence="1">
    <location>
        <begin position="87"/>
        <end position="96"/>
    </location>
</feature>
<feature type="region of interest" description="Disordered" evidence="1">
    <location>
        <begin position="86"/>
        <end position="118"/>
    </location>
</feature>
<keyword evidence="3" id="KW-1185">Reference proteome</keyword>
<keyword evidence="2" id="KW-0808">Transferase</keyword>
<dbReference type="CDD" id="cd23802">
    <property type="entry name" value="UBCc_UBE2Q"/>
    <property type="match status" value="1"/>
</dbReference>
<reference evidence="2" key="1">
    <citation type="submission" date="2021-03" db="EMBL/GenBank/DDBJ databases">
        <authorList>
            <person name="Bekaert M."/>
        </authorList>
    </citation>
    <scope>NUCLEOTIDE SEQUENCE</scope>
</reference>
<comment type="caution">
    <text evidence="2">The sequence shown here is derived from an EMBL/GenBank/DDBJ whole genome shotgun (WGS) entry which is preliminary data.</text>
</comment>
<protein>
    <submittedName>
        <fullName evidence="2">BIRC6</fullName>
        <ecNumber evidence="2">2.3.2.23</ecNumber>
    </submittedName>
</protein>
<accession>A0A8S3SVV5</accession>
<dbReference type="InterPro" id="IPR016135">
    <property type="entry name" value="UBQ-conjugating_enzyme/RWD"/>
</dbReference>
<feature type="compositionally biased region" description="Acidic residues" evidence="1">
    <location>
        <begin position="97"/>
        <end position="118"/>
    </location>
</feature>
<gene>
    <name evidence="2" type="ORF">MEDL_35928</name>
</gene>
<dbReference type="GO" id="GO:0061631">
    <property type="term" value="F:ubiquitin conjugating enzyme activity"/>
    <property type="evidence" value="ECO:0007669"/>
    <property type="project" value="UniProtKB-EC"/>
</dbReference>
<evidence type="ECO:0000256" key="1">
    <source>
        <dbReference type="SAM" id="MobiDB-lite"/>
    </source>
</evidence>
<dbReference type="Proteomes" id="UP000683360">
    <property type="component" value="Unassembled WGS sequence"/>
</dbReference>
<sequence>MNDSQSPTSTDENNDIVMLMLLASEHEFKLHIPKGYPDYDGIFSVEADPAVKLWSTALNESLVQLKDKIKLCDFLKKAIVLHTNKNKRSEQRHMSSDDDIMEEDEESEEEEEEEECMMADDDAFTTEWDLKVARKKKRWAQKEAEIRDQMKKAKLSQGASSMDKKPPENIFTSNAAAGILTNDLVRIMEEEQELSFTAEPIDDNIYNWRVKIFHFDAECGLADDLLQIQSKFGYNYIELEMTFEIDLYPFYPPLVKVMRPRLQCSMMQRVTNMEMLKLSYWIPTKDMKSVIQDIKTFLQQWARLEVNSPRNDLLKYPYGAYVEIEHHLLTLALVSEVNPRVNYLYDMDISQLTEQRTNKPNTPPDKSGGPAGKNKPEYWAKGTGYGHHYRSEWDINAYIAAQKEKDNKVETVLHKILEELKLLYTNHAPQLKPRTLGSQPEPDTGQTTVIDPVEDMFTVLDGSALIPFIEQYLTADSFLEICRHSVVTRQKQLLPLLVSLPNQQLSVYKLLEQLEKKASMMLKHLCKAGNGSIPTSHQSWMIHQRPRPLVSFLNVLVDVEKVVHIALLLIQTEKKKKLQDTLERNSLLGNRNNSNDNDPTIYGEQIPPYDVLNTKCDAELEVQYKQVLKSMQFGSSDLPLEVTFGHHYANLYKSHQAGGQKQDDEKITLMRALITG</sequence>
<keyword evidence="2" id="KW-0012">Acyltransferase</keyword>
<evidence type="ECO:0000313" key="2">
    <source>
        <dbReference type="EMBL" id="CAG2222593.1"/>
    </source>
</evidence>
<dbReference type="OrthoDB" id="1926878at2759"/>
<proteinExistence type="predicted"/>
<dbReference type="EC" id="2.3.2.23" evidence="2"/>